<dbReference type="EMBL" id="JBHSWX010000012">
    <property type="protein sequence ID" value="MFC6786128.1"/>
    <property type="molecule type" value="Genomic_DNA"/>
</dbReference>
<evidence type="ECO:0000256" key="1">
    <source>
        <dbReference type="SAM" id="Phobius"/>
    </source>
</evidence>
<dbReference type="GeneID" id="81209196"/>
<dbReference type="RefSeq" id="WP_284062940.1">
    <property type="nucleotide sequence ID" value="NZ_CP126158.1"/>
</dbReference>
<proteinExistence type="predicted"/>
<protein>
    <submittedName>
        <fullName evidence="2">Uncharacterized protein</fullName>
    </submittedName>
</protein>
<feature type="transmembrane region" description="Helical" evidence="1">
    <location>
        <begin position="145"/>
        <end position="163"/>
    </location>
</feature>
<dbReference type="Proteomes" id="UP001596443">
    <property type="component" value="Unassembled WGS sequence"/>
</dbReference>
<keyword evidence="1" id="KW-1133">Transmembrane helix</keyword>
<keyword evidence="1" id="KW-0812">Transmembrane</keyword>
<keyword evidence="1" id="KW-0472">Membrane</keyword>
<gene>
    <name evidence="2" type="ORF">ACFQFD_09075</name>
</gene>
<evidence type="ECO:0000313" key="3">
    <source>
        <dbReference type="Proteomes" id="UP001596443"/>
    </source>
</evidence>
<evidence type="ECO:0000313" key="2">
    <source>
        <dbReference type="EMBL" id="MFC6786128.1"/>
    </source>
</evidence>
<feature type="transmembrane region" description="Helical" evidence="1">
    <location>
        <begin position="268"/>
        <end position="292"/>
    </location>
</feature>
<comment type="caution">
    <text evidence="2">The sequence shown here is derived from an EMBL/GenBank/DDBJ whole genome shotgun (WGS) entry which is preliminary data.</text>
</comment>
<dbReference type="AlphaFoldDB" id="A0ABD5TDM4"/>
<organism evidence="2 3">
    <name type="scientific">Halobaculum halobium</name>
    <dbReference type="NCBI Taxonomy" id="3032281"/>
    <lineage>
        <taxon>Archaea</taxon>
        <taxon>Methanobacteriati</taxon>
        <taxon>Methanobacteriota</taxon>
        <taxon>Stenosarchaea group</taxon>
        <taxon>Halobacteria</taxon>
        <taxon>Halobacteriales</taxon>
        <taxon>Haloferacaceae</taxon>
        <taxon>Halobaculum</taxon>
    </lineage>
</organism>
<feature type="transmembrane region" description="Helical" evidence="1">
    <location>
        <begin position="64"/>
        <end position="84"/>
    </location>
</feature>
<accession>A0ABD5TDM4</accession>
<name>A0ABD5TDM4_9EURY</name>
<sequence length="383" mass="41357">MAGTEYAVRDLWVERASRRLGFDRIAHAVGWEGAGAYLLVAAVVAIHIPVLSVVGWLQTGTLSLAVNPGEVFQIPAWLGVTWIMRRLKRRYARAVEDLPGAVDRDLAEFDPEGPLSRRLTTALGVPGDGNSKETVGIESIVPDRVVVVVVLLGWILYGIQLLTNPAGLIGPVAELTGPAVAAVRFYVIIPLALYPIGGELLGLIVGALVVLPLKIRRAGLIDFSDPRGAGGLEPVGRLFKSIAVTYFVLLALFTTFQTVAVGTNPTSLFSSTLIVAGLAFGIGLFFGPMLWLREYIGAAKQHKIGVLAERTADIGETADRFPYAEPASAEETSRYLYERLRMDQIERTNEFPLNTGMVQEVLFALVLPYVTSLASDYLLATVG</sequence>
<reference evidence="2 3" key="1">
    <citation type="journal article" date="2019" name="Int. J. Syst. Evol. Microbiol.">
        <title>The Global Catalogue of Microorganisms (GCM) 10K type strain sequencing project: providing services to taxonomists for standard genome sequencing and annotation.</title>
        <authorList>
            <consortium name="The Broad Institute Genomics Platform"/>
            <consortium name="The Broad Institute Genome Sequencing Center for Infectious Disease"/>
            <person name="Wu L."/>
            <person name="Ma J."/>
        </authorList>
    </citation>
    <scope>NUCLEOTIDE SEQUENCE [LARGE SCALE GENOMIC DNA]</scope>
    <source>
        <strain evidence="2 3">SYNS20</strain>
    </source>
</reference>
<keyword evidence="3" id="KW-1185">Reference proteome</keyword>
<feature type="transmembrane region" description="Helical" evidence="1">
    <location>
        <begin position="243"/>
        <end position="262"/>
    </location>
</feature>
<feature type="transmembrane region" description="Helical" evidence="1">
    <location>
        <begin position="183"/>
        <end position="211"/>
    </location>
</feature>
<feature type="transmembrane region" description="Helical" evidence="1">
    <location>
        <begin position="34"/>
        <end position="58"/>
    </location>
</feature>